<name>A0A172RXQ7_9ACTN</name>
<dbReference type="Gene3D" id="1.10.260.40">
    <property type="entry name" value="lambda repressor-like DNA-binding domains"/>
    <property type="match status" value="1"/>
</dbReference>
<dbReference type="EMBL" id="FOEC01000007">
    <property type="protein sequence ID" value="SEO81387.1"/>
    <property type="molecule type" value="Genomic_DNA"/>
</dbReference>
<proteinExistence type="predicted"/>
<dbReference type="KEGG" id="ddt:AAY81_04085"/>
<dbReference type="SMART" id="SM00530">
    <property type="entry name" value="HTH_XRE"/>
    <property type="match status" value="1"/>
</dbReference>
<dbReference type="InterPro" id="IPR010982">
    <property type="entry name" value="Lambda_DNA-bd_dom_sf"/>
</dbReference>
<dbReference type="InterPro" id="IPR001387">
    <property type="entry name" value="Cro/C1-type_HTH"/>
</dbReference>
<dbReference type="RefSeq" id="WP_066661685.1">
    <property type="nucleotide sequence ID" value="NZ_CP011402.1"/>
</dbReference>
<keyword evidence="3" id="KW-0238">DNA-binding</keyword>
<protein>
    <submittedName>
        <fullName evidence="3">DNA-binding transcriptional regulator, XRE-family HTH domain</fullName>
    </submittedName>
</protein>
<evidence type="ECO:0000259" key="1">
    <source>
        <dbReference type="PROSITE" id="PS50943"/>
    </source>
</evidence>
<dbReference type="Pfam" id="PF01381">
    <property type="entry name" value="HTH_3"/>
    <property type="match status" value="1"/>
</dbReference>
<dbReference type="Proteomes" id="UP000182975">
    <property type="component" value="Unassembled WGS sequence"/>
</dbReference>
<feature type="domain" description="HTH cro/C1-type" evidence="1">
    <location>
        <begin position="4"/>
        <end position="49"/>
    </location>
</feature>
<evidence type="ECO:0000313" key="2">
    <source>
        <dbReference type="EMBL" id="SEO81387.1"/>
    </source>
</evidence>
<dbReference type="PROSITE" id="PS50943">
    <property type="entry name" value="HTH_CROC1"/>
    <property type="match status" value="1"/>
</dbReference>
<keyword evidence="4" id="KW-1185">Reference proteome</keyword>
<dbReference type="CDD" id="cd00093">
    <property type="entry name" value="HTH_XRE"/>
    <property type="match status" value="1"/>
</dbReference>
<gene>
    <name evidence="2" type="ORF">SAMN02910314_01293</name>
    <name evidence="3" type="ORF">SAMN02910314_01917</name>
</gene>
<dbReference type="STRING" id="79604.AAY81_04085"/>
<dbReference type="AlphaFoldDB" id="A0A172RXQ7"/>
<dbReference type="SUPFAM" id="SSF47413">
    <property type="entry name" value="lambda repressor-like DNA-binding domains"/>
    <property type="match status" value="1"/>
</dbReference>
<dbReference type="EMBL" id="FOEC01000019">
    <property type="protein sequence ID" value="SEP01436.1"/>
    <property type="molecule type" value="Genomic_DNA"/>
</dbReference>
<evidence type="ECO:0000313" key="3">
    <source>
        <dbReference type="EMBL" id="SEP01436.1"/>
    </source>
</evidence>
<sequence length="75" mass="8336">MNGVRVARLRAGMNQQTLADAIGMSITTYSRKERDPSLFSLGELQAIAESVGEDGQDELKRELADRFIFLDSDCK</sequence>
<organism evidence="3 4">
    <name type="scientific">Denitrobacterium detoxificans</name>
    <dbReference type="NCBI Taxonomy" id="79604"/>
    <lineage>
        <taxon>Bacteria</taxon>
        <taxon>Bacillati</taxon>
        <taxon>Actinomycetota</taxon>
        <taxon>Coriobacteriia</taxon>
        <taxon>Eggerthellales</taxon>
        <taxon>Eggerthellaceae</taxon>
        <taxon>Denitrobacterium</taxon>
    </lineage>
</organism>
<reference evidence="4" key="2">
    <citation type="submission" date="2016-10" db="EMBL/GenBank/DDBJ databases">
        <authorList>
            <person name="Varghese N."/>
        </authorList>
    </citation>
    <scope>NUCLEOTIDE SEQUENCE [LARGE SCALE GENOMIC DNA]</scope>
    <source>
        <strain evidence="4">DSM 21843</strain>
    </source>
</reference>
<dbReference type="GO" id="GO:0003677">
    <property type="term" value="F:DNA binding"/>
    <property type="evidence" value="ECO:0007669"/>
    <property type="project" value="UniProtKB-KW"/>
</dbReference>
<dbReference type="OrthoDB" id="2627663at2"/>
<reference evidence="3" key="1">
    <citation type="submission" date="2016-10" db="EMBL/GenBank/DDBJ databases">
        <authorList>
            <person name="de Groot N.N."/>
        </authorList>
    </citation>
    <scope>NUCLEOTIDE SEQUENCE [LARGE SCALE GENOMIC DNA]</scope>
    <source>
        <strain evidence="3">DSM 21843</strain>
    </source>
</reference>
<evidence type="ECO:0000313" key="4">
    <source>
        <dbReference type="Proteomes" id="UP000182975"/>
    </source>
</evidence>
<accession>A0A172RXQ7</accession>